<feature type="compositionally biased region" description="Pro residues" evidence="2">
    <location>
        <begin position="248"/>
        <end position="261"/>
    </location>
</feature>
<proteinExistence type="predicted"/>
<dbReference type="EMBL" id="ML993583">
    <property type="protein sequence ID" value="KAF2171532.1"/>
    <property type="molecule type" value="Genomic_DNA"/>
</dbReference>
<dbReference type="AlphaFoldDB" id="A0A6A6D046"/>
<evidence type="ECO:0000313" key="4">
    <source>
        <dbReference type="Proteomes" id="UP000799537"/>
    </source>
</evidence>
<dbReference type="RefSeq" id="XP_033672421.1">
    <property type="nucleotide sequence ID" value="XM_033804590.1"/>
</dbReference>
<protein>
    <submittedName>
        <fullName evidence="3">Uncharacterized protein</fullName>
    </submittedName>
</protein>
<evidence type="ECO:0000256" key="2">
    <source>
        <dbReference type="SAM" id="MobiDB-lite"/>
    </source>
</evidence>
<reference evidence="3" key="1">
    <citation type="journal article" date="2020" name="Stud. Mycol.">
        <title>101 Dothideomycetes genomes: a test case for predicting lifestyles and emergence of pathogens.</title>
        <authorList>
            <person name="Haridas S."/>
            <person name="Albert R."/>
            <person name="Binder M."/>
            <person name="Bloem J."/>
            <person name="Labutti K."/>
            <person name="Salamov A."/>
            <person name="Andreopoulos B."/>
            <person name="Baker S."/>
            <person name="Barry K."/>
            <person name="Bills G."/>
            <person name="Bluhm B."/>
            <person name="Cannon C."/>
            <person name="Castanera R."/>
            <person name="Culley D."/>
            <person name="Daum C."/>
            <person name="Ezra D."/>
            <person name="Gonzalez J."/>
            <person name="Henrissat B."/>
            <person name="Kuo A."/>
            <person name="Liang C."/>
            <person name="Lipzen A."/>
            <person name="Lutzoni F."/>
            <person name="Magnuson J."/>
            <person name="Mondo S."/>
            <person name="Nolan M."/>
            <person name="Ohm R."/>
            <person name="Pangilinan J."/>
            <person name="Park H.-J."/>
            <person name="Ramirez L."/>
            <person name="Alfaro M."/>
            <person name="Sun H."/>
            <person name="Tritt A."/>
            <person name="Yoshinaga Y."/>
            <person name="Zwiers L.-H."/>
            <person name="Turgeon B."/>
            <person name="Goodwin S."/>
            <person name="Spatafora J."/>
            <person name="Crous P."/>
            <person name="Grigoriev I."/>
        </authorList>
    </citation>
    <scope>NUCLEOTIDE SEQUENCE</scope>
    <source>
        <strain evidence="3">ATCC 36951</strain>
    </source>
</reference>
<feature type="region of interest" description="Disordered" evidence="2">
    <location>
        <begin position="26"/>
        <end position="62"/>
    </location>
</feature>
<evidence type="ECO:0000256" key="1">
    <source>
        <dbReference type="SAM" id="Coils"/>
    </source>
</evidence>
<sequence length="474" mass="54104">MPSFKDLFKQCTKRLRRFGNRIDISDKCDAATGGAGNTDENRNQESESQPISTAAEPDPSDAQDQELEYMNLPLGVHEELQKSIRLHRQLIAFEEDHTKTINTLQARFRYVKREIKELQEGIAKLEAEDPGANENDIEIKKFDLEPLLREKEELLDQRDEANDELDAKCRSFRSETFHLLELWRQVIGDCEEAREGEDESVDPTGHHIDEHWPIEATADLSSAEEQRSKDEEPASSNTPGPLSEQARPPTPEPQSQDPPPNAEELLEDYKRCWRELESAEWCLDNRDLRFDADMECCYRLYQAKAPGFETKSQVERRHFRETQEITQRIITAEEELEKAEQALTAAGIHPPGSEYGLGMVKDVEDGYRVSEEVEDIETGQDSRVQKWLKNVPSSIEGDDASEPEVWDSLSMVAEGRQKKKIVQWREQAEAAAPAIVEAQPLPVPERTSPKGWKSKTWKVLKDLAKSYPAVPLLL</sequence>
<keyword evidence="4" id="KW-1185">Reference proteome</keyword>
<keyword evidence="1" id="KW-0175">Coiled coil</keyword>
<dbReference type="GeneID" id="54557862"/>
<name>A0A6A6D046_ZASCE</name>
<accession>A0A6A6D046</accession>
<dbReference type="OrthoDB" id="5391053at2759"/>
<organism evidence="3 4">
    <name type="scientific">Zasmidium cellare ATCC 36951</name>
    <dbReference type="NCBI Taxonomy" id="1080233"/>
    <lineage>
        <taxon>Eukaryota</taxon>
        <taxon>Fungi</taxon>
        <taxon>Dikarya</taxon>
        <taxon>Ascomycota</taxon>
        <taxon>Pezizomycotina</taxon>
        <taxon>Dothideomycetes</taxon>
        <taxon>Dothideomycetidae</taxon>
        <taxon>Mycosphaerellales</taxon>
        <taxon>Mycosphaerellaceae</taxon>
        <taxon>Zasmidium</taxon>
    </lineage>
</organism>
<gene>
    <name evidence="3" type="ORF">M409DRAFT_18644</name>
</gene>
<feature type="region of interest" description="Disordered" evidence="2">
    <location>
        <begin position="220"/>
        <end position="262"/>
    </location>
</feature>
<feature type="coiled-coil region" evidence="1">
    <location>
        <begin position="108"/>
        <end position="171"/>
    </location>
</feature>
<evidence type="ECO:0000313" key="3">
    <source>
        <dbReference type="EMBL" id="KAF2171532.1"/>
    </source>
</evidence>
<dbReference type="Proteomes" id="UP000799537">
    <property type="component" value="Unassembled WGS sequence"/>
</dbReference>